<dbReference type="Proteomes" id="UP000269154">
    <property type="component" value="Unassembled WGS sequence"/>
</dbReference>
<proteinExistence type="predicted"/>
<feature type="non-terminal residue" evidence="1">
    <location>
        <position position="82"/>
    </location>
</feature>
<comment type="caution">
    <text evidence="1">The sequence shown here is derived from an EMBL/GenBank/DDBJ whole genome shotgun (WGS) entry which is preliminary data.</text>
</comment>
<name>A0A3N6NCN4_9CYAN</name>
<evidence type="ECO:0000313" key="2">
    <source>
        <dbReference type="Proteomes" id="UP000269154"/>
    </source>
</evidence>
<gene>
    <name evidence="1" type="ORF">D5R40_34390</name>
</gene>
<accession>A0A3N6NCN4</accession>
<sequence length="82" mass="8827">MGLNSWEHFYQMLTSAETIPEVGELNQLETFVGKKIKSGTGAAVDHFPAGILGWVVGNHSAETFIATAKAVRTLLAELIQSP</sequence>
<reference evidence="1 2" key="1">
    <citation type="journal article" date="2018" name="ACS Chem. Biol.">
        <title>Ketoreductase domain dysfunction expands chemodiversity: malyngamide biosynthesis in the cyanobacterium Okeania hirsuta.</title>
        <authorList>
            <person name="Moss N.A."/>
            <person name="Leao T."/>
            <person name="Rankin M."/>
            <person name="McCullough T.M."/>
            <person name="Qu P."/>
            <person name="Korobeynikov A."/>
            <person name="Smith J.L."/>
            <person name="Gerwick L."/>
            <person name="Gerwick W.H."/>
        </authorList>
    </citation>
    <scope>NUCLEOTIDE SEQUENCE [LARGE SCALE GENOMIC DNA]</scope>
    <source>
        <strain evidence="1 2">PAB10Feb10-1</strain>
    </source>
</reference>
<organism evidence="1 2">
    <name type="scientific">Okeania hirsuta</name>
    <dbReference type="NCBI Taxonomy" id="1458930"/>
    <lineage>
        <taxon>Bacteria</taxon>
        <taxon>Bacillati</taxon>
        <taxon>Cyanobacteriota</taxon>
        <taxon>Cyanophyceae</taxon>
        <taxon>Oscillatoriophycideae</taxon>
        <taxon>Oscillatoriales</taxon>
        <taxon>Microcoleaceae</taxon>
        <taxon>Okeania</taxon>
    </lineage>
</organism>
<evidence type="ECO:0000313" key="1">
    <source>
        <dbReference type="EMBL" id="RQH14318.1"/>
    </source>
</evidence>
<dbReference type="AlphaFoldDB" id="A0A3N6NCN4"/>
<dbReference type="EMBL" id="RCBY01000603">
    <property type="protein sequence ID" value="RQH14318.1"/>
    <property type="molecule type" value="Genomic_DNA"/>
</dbReference>
<protein>
    <submittedName>
        <fullName evidence="1">Uncharacterized protein</fullName>
    </submittedName>
</protein>
<keyword evidence="2" id="KW-1185">Reference proteome</keyword>